<dbReference type="GO" id="GO:0000166">
    <property type="term" value="F:nucleotide binding"/>
    <property type="evidence" value="ECO:0007669"/>
    <property type="project" value="InterPro"/>
</dbReference>
<name>A0A975ZQ41_9RHOB</name>
<dbReference type="SUPFAM" id="SSF53474">
    <property type="entry name" value="alpha/beta-Hydrolases"/>
    <property type="match status" value="1"/>
</dbReference>
<dbReference type="GO" id="GO:0046872">
    <property type="term" value="F:metal ion binding"/>
    <property type="evidence" value="ECO:0007669"/>
    <property type="project" value="InterPro"/>
</dbReference>
<dbReference type="AlphaFoldDB" id="A0A975ZQ41"/>
<dbReference type="PROSITE" id="PS00785">
    <property type="entry name" value="5_NUCLEOTIDASE_1"/>
    <property type="match status" value="1"/>
</dbReference>
<dbReference type="Proteomes" id="UP000182932">
    <property type="component" value="Unassembled WGS sequence"/>
</dbReference>
<organism evidence="3 4">
    <name type="scientific">Marinovum algicola</name>
    <dbReference type="NCBI Taxonomy" id="42444"/>
    <lineage>
        <taxon>Bacteria</taxon>
        <taxon>Pseudomonadati</taxon>
        <taxon>Pseudomonadota</taxon>
        <taxon>Alphaproteobacteria</taxon>
        <taxon>Rhodobacterales</taxon>
        <taxon>Roseobacteraceae</taxon>
        <taxon>Marinovum</taxon>
    </lineage>
</organism>
<dbReference type="PANTHER" id="PTHR22946">
    <property type="entry name" value="DIENELACTONE HYDROLASE DOMAIN-CONTAINING PROTEIN-RELATED"/>
    <property type="match status" value="1"/>
</dbReference>
<dbReference type="GeneID" id="80820139"/>
<comment type="caution">
    <text evidence="3">The sequence shown here is derived from an EMBL/GenBank/DDBJ whole genome shotgun (WGS) entry which is preliminary data.</text>
</comment>
<dbReference type="GO" id="GO:0052689">
    <property type="term" value="F:carboxylic ester hydrolase activity"/>
    <property type="evidence" value="ECO:0007669"/>
    <property type="project" value="UniProtKB-ARBA"/>
</dbReference>
<protein>
    <submittedName>
        <fullName evidence="3">Cephalosporin-C deacetylase</fullName>
    </submittedName>
</protein>
<accession>A0A975ZQ41</accession>
<dbReference type="RefSeq" id="WP_074838320.1">
    <property type="nucleotide sequence ID" value="NZ_CATLUV010000009.1"/>
</dbReference>
<keyword evidence="1" id="KW-0378">Hydrolase</keyword>
<dbReference type="PANTHER" id="PTHR22946:SF9">
    <property type="entry name" value="POLYKETIDE TRANSFERASE AF380"/>
    <property type="match status" value="1"/>
</dbReference>
<evidence type="ECO:0000256" key="1">
    <source>
        <dbReference type="ARBA" id="ARBA00022801"/>
    </source>
</evidence>
<sequence>MTASALSDRLATLLGPRFSQAGPPHVRVLETRDHHGWLLDDLSFDFAGETAPAWFLRPPSGQVPAVLYAHAHGNNYALGRDELIAGRGSLQGAFGADLVAQGIAALCIEMPGFAARRSPPESARAKAALWRGETLWGQMLAEQRAGVDFLAGHAQVDETRIGAMGFSMGCTLAWWLAALDPRIRATSALCCFADIGELVRLGAHDLHGDFMTVPGLLATARSGEIAGLIAPRALQIAIGAQDPLTPPTAFDIARADLTAAYAGSEAALRFHIEPEDGHRETPAMRLAVLDFLRRELAA</sequence>
<dbReference type="InterPro" id="IPR006146">
    <property type="entry name" value="5'-Nucleotdase_CS"/>
</dbReference>
<dbReference type="InterPro" id="IPR029058">
    <property type="entry name" value="AB_hydrolase_fold"/>
</dbReference>
<dbReference type="InterPro" id="IPR050261">
    <property type="entry name" value="FrsA_esterase"/>
</dbReference>
<proteinExistence type="predicted"/>
<reference evidence="3 4" key="1">
    <citation type="submission" date="2016-10" db="EMBL/GenBank/DDBJ databases">
        <authorList>
            <person name="Varghese N."/>
            <person name="Submissions S."/>
        </authorList>
    </citation>
    <scope>NUCLEOTIDE SEQUENCE [LARGE SCALE GENOMIC DNA]</scope>
    <source>
        <strain evidence="3 4">FF3</strain>
    </source>
</reference>
<evidence type="ECO:0000313" key="3">
    <source>
        <dbReference type="EMBL" id="SEK00917.1"/>
    </source>
</evidence>
<evidence type="ECO:0000259" key="2">
    <source>
        <dbReference type="Pfam" id="PF01738"/>
    </source>
</evidence>
<evidence type="ECO:0000313" key="4">
    <source>
        <dbReference type="Proteomes" id="UP000182932"/>
    </source>
</evidence>
<gene>
    <name evidence="3" type="ORF">SAMN04487940_11828</name>
</gene>
<dbReference type="Pfam" id="PF01738">
    <property type="entry name" value="DLH"/>
    <property type="match status" value="1"/>
</dbReference>
<keyword evidence="4" id="KW-1185">Reference proteome</keyword>
<dbReference type="Gene3D" id="3.40.50.1820">
    <property type="entry name" value="alpha/beta hydrolase"/>
    <property type="match status" value="1"/>
</dbReference>
<dbReference type="EMBL" id="FNYY01000018">
    <property type="protein sequence ID" value="SEK00917.1"/>
    <property type="molecule type" value="Genomic_DNA"/>
</dbReference>
<feature type="domain" description="Dienelactone hydrolase" evidence="2">
    <location>
        <begin position="98"/>
        <end position="186"/>
    </location>
</feature>
<dbReference type="InterPro" id="IPR002925">
    <property type="entry name" value="Dienelactn_hydro"/>
</dbReference>